<organism evidence="6 7">
    <name type="scientific">Nonomuraea mangrovi</name>
    <dbReference type="NCBI Taxonomy" id="2316207"/>
    <lineage>
        <taxon>Bacteria</taxon>
        <taxon>Bacillati</taxon>
        <taxon>Actinomycetota</taxon>
        <taxon>Actinomycetes</taxon>
        <taxon>Streptosporangiales</taxon>
        <taxon>Streptosporangiaceae</taxon>
        <taxon>Nonomuraea</taxon>
    </lineage>
</organism>
<gene>
    <name evidence="6" type="ORF">ACFSKW_25655</name>
</gene>
<feature type="transmembrane region" description="Helical" evidence="4">
    <location>
        <begin position="346"/>
        <end position="364"/>
    </location>
</feature>
<dbReference type="InterPro" id="IPR050482">
    <property type="entry name" value="Sensor_HK_TwoCompSys"/>
</dbReference>
<dbReference type="SUPFAM" id="SSF55874">
    <property type="entry name" value="ATPase domain of HSP90 chaperone/DNA topoisomerase II/histidine kinase"/>
    <property type="match status" value="1"/>
</dbReference>
<evidence type="ECO:0000256" key="2">
    <source>
        <dbReference type="ARBA" id="ARBA00022777"/>
    </source>
</evidence>
<keyword evidence="3" id="KW-0902">Two-component regulatory system</keyword>
<dbReference type="InterPro" id="IPR011712">
    <property type="entry name" value="Sig_transdc_His_kin_sub3_dim/P"/>
</dbReference>
<feature type="transmembrane region" description="Helical" evidence="4">
    <location>
        <begin position="105"/>
        <end position="125"/>
    </location>
</feature>
<accession>A0ABW4SYZ5</accession>
<feature type="transmembrane region" description="Helical" evidence="4">
    <location>
        <begin position="80"/>
        <end position="99"/>
    </location>
</feature>
<evidence type="ECO:0000256" key="4">
    <source>
        <dbReference type="SAM" id="Phobius"/>
    </source>
</evidence>
<name>A0ABW4SYZ5_9ACTN</name>
<dbReference type="InterPro" id="IPR036890">
    <property type="entry name" value="HATPase_C_sf"/>
</dbReference>
<keyword evidence="1" id="KW-0808">Transferase</keyword>
<feature type="domain" description="Signal transduction histidine kinase subgroup 3 dimerisation and phosphoacceptor" evidence="5">
    <location>
        <begin position="486"/>
        <end position="537"/>
    </location>
</feature>
<evidence type="ECO:0000313" key="7">
    <source>
        <dbReference type="Proteomes" id="UP001597368"/>
    </source>
</evidence>
<comment type="caution">
    <text evidence="6">The sequence shown here is derived from an EMBL/GenBank/DDBJ whole genome shotgun (WGS) entry which is preliminary data.</text>
</comment>
<reference evidence="7" key="1">
    <citation type="journal article" date="2019" name="Int. J. Syst. Evol. Microbiol.">
        <title>The Global Catalogue of Microorganisms (GCM) 10K type strain sequencing project: providing services to taxonomists for standard genome sequencing and annotation.</title>
        <authorList>
            <consortium name="The Broad Institute Genomics Platform"/>
            <consortium name="The Broad Institute Genome Sequencing Center for Infectious Disease"/>
            <person name="Wu L."/>
            <person name="Ma J."/>
        </authorList>
    </citation>
    <scope>NUCLEOTIDE SEQUENCE [LARGE SCALE GENOMIC DNA]</scope>
    <source>
        <strain evidence="7">ICMP 6774ER</strain>
    </source>
</reference>
<feature type="transmembrane region" description="Helical" evidence="4">
    <location>
        <begin position="398"/>
        <end position="414"/>
    </location>
</feature>
<dbReference type="EMBL" id="JBHUFV010000036">
    <property type="protein sequence ID" value="MFD1934865.1"/>
    <property type="molecule type" value="Genomic_DNA"/>
</dbReference>
<protein>
    <submittedName>
        <fullName evidence="6">Sensor histidine kinase</fullName>
    </submittedName>
</protein>
<proteinExistence type="predicted"/>
<dbReference type="Pfam" id="PF07730">
    <property type="entry name" value="HisKA_3"/>
    <property type="match status" value="1"/>
</dbReference>
<evidence type="ECO:0000256" key="1">
    <source>
        <dbReference type="ARBA" id="ARBA00022679"/>
    </source>
</evidence>
<keyword evidence="4" id="KW-1133">Transmembrane helix</keyword>
<evidence type="ECO:0000313" key="6">
    <source>
        <dbReference type="EMBL" id="MFD1934865.1"/>
    </source>
</evidence>
<keyword evidence="2 6" id="KW-0418">Kinase</keyword>
<dbReference type="PANTHER" id="PTHR24421">
    <property type="entry name" value="NITRATE/NITRITE SENSOR PROTEIN NARX-RELATED"/>
    <property type="match status" value="1"/>
</dbReference>
<evidence type="ECO:0000259" key="5">
    <source>
        <dbReference type="Pfam" id="PF07730"/>
    </source>
</evidence>
<keyword evidence="7" id="KW-1185">Reference proteome</keyword>
<dbReference type="RefSeq" id="WP_379574973.1">
    <property type="nucleotide sequence ID" value="NZ_JBHUFV010000036.1"/>
</dbReference>
<keyword evidence="4" id="KW-0472">Membrane</keyword>
<feature type="transmembrane region" description="Helical" evidence="4">
    <location>
        <begin position="376"/>
        <end position="392"/>
    </location>
</feature>
<feature type="transmembrane region" description="Helical" evidence="4">
    <location>
        <begin position="46"/>
        <end position="73"/>
    </location>
</feature>
<dbReference type="PANTHER" id="PTHR24421:SF63">
    <property type="entry name" value="SENSOR HISTIDINE KINASE DESK"/>
    <property type="match status" value="1"/>
</dbReference>
<dbReference type="Gene3D" id="6.10.250.2870">
    <property type="match status" value="2"/>
</dbReference>
<dbReference type="GO" id="GO:0016301">
    <property type="term" value="F:kinase activity"/>
    <property type="evidence" value="ECO:0007669"/>
    <property type="project" value="UniProtKB-KW"/>
</dbReference>
<keyword evidence="4" id="KW-0812">Transmembrane</keyword>
<evidence type="ECO:0000256" key="3">
    <source>
        <dbReference type="ARBA" id="ARBA00023012"/>
    </source>
</evidence>
<sequence length="694" mass="72367">MRTAKAVVALTVLAFSVSYLLPALTAWPRGLLAAMAMTLMLVVRRWTILGEAGLALLLVFGFGAAPGLLGLVAGSLLLRARAWVAVPGALAVVAGASLATPGAGASSTLGTAISTALTSLVVYGLTRMADQVGRVSSARTALAVAAVSRERLRIADDLESSVGRGLEAIATGVRQRAEPALLLERAREVLTETRSVSVDYRSLSLDAELTAARAVLEAAGVKVRVTAGHAEPLGPPGALLALVLREAVTNLLQYGRAKQCTIETGQVWVRVTHDGLRTPETALSLAERVRTAGGRFAADLTPEGLLRVEAELPAGIPRDPGHGPAHLLAVSVLVAVLAGLCARPLLYFGGDVAVAALLGVSALLQVHHSRLVRPPAWGLTLALQAVVTYAPFLWYGRAWLALPGLLGASALLLLPAPLSWAALALVTGSVTVIGSLAGLAHGELVNWTLTTPITALVVYGLGRLAQLVAELERAREELARDAVLRERLRASRDLHDLLGHNLAGILLKLELAGRLPEQAGAHLTDVEVMLERARADLLAASGHRHELSLEQEAANARELLRAAGIEVELTFEEVPGPAQSLVAVVLREAVTNILRHSRARHATIVITAEPSLSVVNDGVPHAVPGRVGAGLGNLRTRVEEAGGTFSAGSEDGRFRLTAALDPARLLGDAHGVDPVAGVELGGDGAQVVADRPRR</sequence>
<dbReference type="CDD" id="cd16917">
    <property type="entry name" value="HATPase_UhpB-NarQ-NarX-like"/>
    <property type="match status" value="1"/>
</dbReference>
<dbReference type="Proteomes" id="UP001597368">
    <property type="component" value="Unassembled WGS sequence"/>
</dbReference>